<dbReference type="KEGG" id="cpoi:OE229_17740"/>
<dbReference type="Pfam" id="PF00899">
    <property type="entry name" value="ThiF"/>
    <property type="match status" value="1"/>
</dbReference>
<dbReference type="GO" id="GO:0008641">
    <property type="term" value="F:ubiquitin-like modifier activating enzyme activity"/>
    <property type="evidence" value="ECO:0007669"/>
    <property type="project" value="InterPro"/>
</dbReference>
<dbReference type="GO" id="GO:0016779">
    <property type="term" value="F:nucleotidyltransferase activity"/>
    <property type="evidence" value="ECO:0007669"/>
    <property type="project" value="UniProtKB-KW"/>
</dbReference>
<evidence type="ECO:0000259" key="1">
    <source>
        <dbReference type="Pfam" id="PF00899"/>
    </source>
</evidence>
<dbReference type="RefSeq" id="WP_263345377.1">
    <property type="nucleotide sequence ID" value="NZ_CP106880.1"/>
</dbReference>
<name>A0A9Q9PC30_9MICO</name>
<dbReference type="InterPro" id="IPR000594">
    <property type="entry name" value="ThiF_NAD_FAD-bd"/>
</dbReference>
<dbReference type="GO" id="GO:0061504">
    <property type="term" value="P:cyclic threonylcarbamoyladenosine biosynthetic process"/>
    <property type="evidence" value="ECO:0007669"/>
    <property type="project" value="TreeGrafter"/>
</dbReference>
<dbReference type="GO" id="GO:0061503">
    <property type="term" value="F:tRNA threonylcarbamoyladenosine dehydratase"/>
    <property type="evidence" value="ECO:0007669"/>
    <property type="project" value="TreeGrafter"/>
</dbReference>
<organism evidence="2 3">
    <name type="scientific">Curtobacterium poinsettiae</name>
    <dbReference type="NCBI Taxonomy" id="159612"/>
    <lineage>
        <taxon>Bacteria</taxon>
        <taxon>Bacillati</taxon>
        <taxon>Actinomycetota</taxon>
        <taxon>Actinomycetes</taxon>
        <taxon>Micrococcales</taxon>
        <taxon>Microbacteriaceae</taxon>
        <taxon>Curtobacterium</taxon>
    </lineage>
</organism>
<protein>
    <submittedName>
        <fullName evidence="2">ThiF family adenylyltransferase</fullName>
    </submittedName>
</protein>
<keyword evidence="2" id="KW-0548">Nucleotidyltransferase</keyword>
<evidence type="ECO:0000313" key="3">
    <source>
        <dbReference type="Proteomes" id="UP001062223"/>
    </source>
</evidence>
<dbReference type="PANTHER" id="PTHR43267:SF1">
    <property type="entry name" value="TRNA THREONYLCARBAMOYLADENOSINE DEHYDRATASE"/>
    <property type="match status" value="1"/>
</dbReference>
<dbReference type="Pfam" id="PF14457">
    <property type="entry name" value="Prok-E2_A"/>
    <property type="match status" value="1"/>
</dbReference>
<keyword evidence="2" id="KW-0808">Transferase</keyword>
<dbReference type="PANTHER" id="PTHR43267">
    <property type="entry name" value="TRNA THREONYLCARBAMOYLADENOSINE DEHYDRATASE"/>
    <property type="match status" value="1"/>
</dbReference>
<gene>
    <name evidence="2" type="ORF">OE229_17740</name>
</gene>
<proteinExistence type="predicted"/>
<dbReference type="InterPro" id="IPR045886">
    <property type="entry name" value="ThiF/MoeB/HesA"/>
</dbReference>
<sequence length="562" mass="59397">MTAHRQPTDWQMAFLGETRTLANDPHFPIRLNERRQVDSLGHLVLLITINTGNVAREPGGLALDLHEQVEVHVRKDSARPPAVTVAHDRFVGAPHVLYGRELCLYLDPAREWDPAGGAIGFFNRLYDWLADAAEGRFSARDSLYHAIGGVPAGAENGEMLSVRSQMPDKPALFWATRRSARRIDVRGNAVEGAVPAVFLPVAAPLPYGVGDTIGTLINRLRAAEDSNIAMMVRTLQNAANRPAAADGMYMLLGIPHPAGGERHVAAGWIDEDGITALRAITPATAMAAITWRAMSDDRPGVSTRRDVGTHAAGFLGSTVTLIGCGALGSWFAEFVVRAGVARIVLADPAMITRGLLVRQNYVELDVGRPKDDALAARLQAIADDVNVDVLTDLDHSAAVAAFTSADFIVDATANLAAGVDLETALTHLECDGAVVAQLATDPSTGSRGIVTVRGIGDTRSLASIDHTIGRSVLEQPQLEAYHGFWRRAAPSDQVTPVRGCSIPTFHGSAADEAAVAAMAVSALGRHRGGTSTGAHLFALPTGAADAPPALWVDAPTAGMKGS</sequence>
<dbReference type="Gene3D" id="3.40.50.720">
    <property type="entry name" value="NAD(P)-binding Rossmann-like Domain"/>
    <property type="match status" value="1"/>
</dbReference>
<dbReference type="InterPro" id="IPR035985">
    <property type="entry name" value="Ubiquitin-activating_enz"/>
</dbReference>
<geneLocation type="plasmid" evidence="2 3">
    <name>unnamed</name>
</geneLocation>
<dbReference type="SUPFAM" id="SSF69572">
    <property type="entry name" value="Activating enzymes of the ubiquitin-like proteins"/>
    <property type="match status" value="1"/>
</dbReference>
<dbReference type="AlphaFoldDB" id="A0A9Q9PC30"/>
<dbReference type="InterPro" id="IPR032865">
    <property type="entry name" value="Prok-E2_A"/>
</dbReference>
<reference evidence="2" key="1">
    <citation type="submission" date="2022-09" db="EMBL/GenBank/DDBJ databases">
        <title>Taxonomy of Curtobacterium flaccumfaciens.</title>
        <authorList>
            <person name="Osdaghi E."/>
            <person name="Taghavi S.M."/>
            <person name="Hamidizade M."/>
            <person name="Abachi H."/>
            <person name="Fazliarab A."/>
            <person name="Baeyen S."/>
            <person name="Portier P."/>
            <person name="Van Vaerenbergh J."/>
            <person name="Jacques M.-A."/>
        </authorList>
    </citation>
    <scope>NUCLEOTIDE SEQUENCE</scope>
    <source>
        <strain evidence="2">AGQB46</strain>
        <plasmid evidence="2">unnamed</plasmid>
    </source>
</reference>
<dbReference type="Proteomes" id="UP001062223">
    <property type="component" value="Plasmid unnamed"/>
</dbReference>
<accession>A0A9Q9PC30</accession>
<evidence type="ECO:0000313" key="2">
    <source>
        <dbReference type="EMBL" id="UYC82773.1"/>
    </source>
</evidence>
<dbReference type="EMBL" id="CP106880">
    <property type="protein sequence ID" value="UYC82773.1"/>
    <property type="molecule type" value="Genomic_DNA"/>
</dbReference>
<feature type="domain" description="THIF-type NAD/FAD binding fold" evidence="1">
    <location>
        <begin position="317"/>
        <end position="424"/>
    </location>
</feature>
<keyword evidence="2" id="KW-0614">Plasmid</keyword>